<gene>
    <name evidence="12" type="ORF">MNEG_7085</name>
</gene>
<dbReference type="Gene3D" id="1.10.418.10">
    <property type="entry name" value="Calponin-like domain"/>
    <property type="match status" value="1"/>
</dbReference>
<feature type="compositionally biased region" description="Polar residues" evidence="10">
    <location>
        <begin position="153"/>
        <end position="193"/>
    </location>
</feature>
<keyword evidence="6" id="KW-0498">Mitosis</keyword>
<dbReference type="GO" id="GO:0009652">
    <property type="term" value="P:thigmotropism"/>
    <property type="evidence" value="ECO:0007669"/>
    <property type="project" value="UniProtKB-ARBA"/>
</dbReference>
<feature type="region of interest" description="Disordered" evidence="10">
    <location>
        <begin position="216"/>
        <end position="286"/>
    </location>
</feature>
<dbReference type="GO" id="GO:0016308">
    <property type="term" value="F:1-phosphatidylinositol-4-phosphate 5-kinase activity"/>
    <property type="evidence" value="ECO:0007669"/>
    <property type="project" value="UniProtKB-EC"/>
</dbReference>
<name>A0A0D2JP08_9CHLO</name>
<evidence type="ECO:0000256" key="9">
    <source>
        <dbReference type="ARBA" id="ARBA00060413"/>
    </source>
</evidence>
<evidence type="ECO:0000313" key="12">
    <source>
        <dbReference type="EMBL" id="KIZ00878.1"/>
    </source>
</evidence>
<evidence type="ECO:0000256" key="3">
    <source>
        <dbReference type="ARBA" id="ARBA00022618"/>
    </source>
</evidence>
<dbReference type="EC" id="2.7.1.68" evidence="12"/>
<evidence type="ECO:0000256" key="8">
    <source>
        <dbReference type="ARBA" id="ARBA00023306"/>
    </source>
</evidence>
<dbReference type="GeneID" id="25739961"/>
<dbReference type="SUPFAM" id="SSF82185">
    <property type="entry name" value="Histone H3 K4-specific methyltransferase SET7/9 N-terminal domain"/>
    <property type="match status" value="2"/>
</dbReference>
<feature type="region of interest" description="Disordered" evidence="10">
    <location>
        <begin position="153"/>
        <end position="198"/>
    </location>
</feature>
<dbReference type="OrthoDB" id="437960at2759"/>
<dbReference type="PANTHER" id="PTHR23084">
    <property type="entry name" value="PHOSPHATIDYLINOSITOL-4-PHOSPHATE 5-KINASE RELATED"/>
    <property type="match status" value="1"/>
</dbReference>
<keyword evidence="4" id="KW-0493">Microtubule</keyword>
<evidence type="ECO:0000256" key="10">
    <source>
        <dbReference type="SAM" id="MobiDB-lite"/>
    </source>
</evidence>
<dbReference type="PROSITE" id="PS50021">
    <property type="entry name" value="CH"/>
    <property type="match status" value="1"/>
</dbReference>
<keyword evidence="12" id="KW-0808">Transferase</keyword>
<proteinExistence type="inferred from homology"/>
<dbReference type="STRING" id="145388.A0A0D2JP08"/>
<dbReference type="SMART" id="SM00698">
    <property type="entry name" value="MORN"/>
    <property type="match status" value="8"/>
</dbReference>
<organism evidence="12 13">
    <name type="scientific">Monoraphidium neglectum</name>
    <dbReference type="NCBI Taxonomy" id="145388"/>
    <lineage>
        <taxon>Eukaryota</taxon>
        <taxon>Viridiplantae</taxon>
        <taxon>Chlorophyta</taxon>
        <taxon>core chlorophytes</taxon>
        <taxon>Chlorophyceae</taxon>
        <taxon>CS clade</taxon>
        <taxon>Sphaeropleales</taxon>
        <taxon>Selenastraceae</taxon>
        <taxon>Monoraphidium</taxon>
    </lineage>
</organism>
<feature type="domain" description="Calponin-homology (CH)" evidence="11">
    <location>
        <begin position="15"/>
        <end position="117"/>
    </location>
</feature>
<dbReference type="InterPro" id="IPR001715">
    <property type="entry name" value="CH_dom"/>
</dbReference>
<dbReference type="GO" id="GO:0016020">
    <property type="term" value="C:membrane"/>
    <property type="evidence" value="ECO:0007669"/>
    <property type="project" value="UniProtKB-ARBA"/>
</dbReference>
<protein>
    <submittedName>
        <fullName evidence="12">Phosphatidylinositol-4-phosphate 5-kinase 2</fullName>
        <ecNumber evidence="12">2.7.1.68</ecNumber>
    </submittedName>
</protein>
<dbReference type="GO" id="GO:0005874">
    <property type="term" value="C:microtubule"/>
    <property type="evidence" value="ECO:0007669"/>
    <property type="project" value="UniProtKB-KW"/>
</dbReference>
<dbReference type="GO" id="GO:0051301">
    <property type="term" value="P:cell division"/>
    <property type="evidence" value="ECO:0007669"/>
    <property type="project" value="UniProtKB-KW"/>
</dbReference>
<dbReference type="RefSeq" id="XP_013899897.1">
    <property type="nucleotide sequence ID" value="XM_014044443.1"/>
</dbReference>
<evidence type="ECO:0000256" key="7">
    <source>
        <dbReference type="ARBA" id="ARBA00023212"/>
    </source>
</evidence>
<keyword evidence="8" id="KW-0131">Cell cycle</keyword>
<evidence type="ECO:0000256" key="4">
    <source>
        <dbReference type="ARBA" id="ARBA00022701"/>
    </source>
</evidence>
<keyword evidence="2" id="KW-0963">Cytoplasm</keyword>
<dbReference type="EMBL" id="KK101441">
    <property type="protein sequence ID" value="KIZ00878.1"/>
    <property type="molecule type" value="Genomic_DNA"/>
</dbReference>
<keyword evidence="3" id="KW-0132">Cell division</keyword>
<evidence type="ECO:0000256" key="5">
    <source>
        <dbReference type="ARBA" id="ARBA00022737"/>
    </source>
</evidence>
<dbReference type="Gene3D" id="2.20.110.10">
    <property type="entry name" value="Histone H3 K4-specific methyltransferase SET7/9 N-terminal domain"/>
    <property type="match status" value="3"/>
</dbReference>
<dbReference type="SUPFAM" id="SSF47576">
    <property type="entry name" value="Calponin-homology domain, CH-domain"/>
    <property type="match status" value="1"/>
</dbReference>
<feature type="compositionally biased region" description="Low complexity" evidence="10">
    <location>
        <begin position="216"/>
        <end position="253"/>
    </location>
</feature>
<dbReference type="PANTHER" id="PTHR23084:SF179">
    <property type="entry name" value="OS10G0565000 PROTEIN"/>
    <property type="match status" value="1"/>
</dbReference>
<sequence>MSSSGSPSKEGDTAYASKTDLIDWINNLLQLQLTKLEQFASGAVFCQLLDAYFSNVVNINKVNFFARDEHDSLPNYKLLQSGLNSLNITRDLNVQKLLRGSKVDTLELLQYLHKYLKRLKALDGYDARQRRAQSVKGGTDSIPVPGWMASNFDNLSQGSTNGRSGFRTSSGNWSYAMEPQQSLRSQLKTSGSLNPGAHMSRASSVATVTAAVASLSANGGSSPRGAASAAGSASASGGWPQQQQQRRPCAPQRMPSASPVAGRSAAPAPAVTTPRSHAHADDDDERSGTVAVFQVVSHGDEHLAQLRSQAEDPVCTTRLVVADDDLAGKMARPLSPGGRSLLQAALDAAAEALGVLSKGAASCSGVVETLGSSTDNLGHRGKVRSLQDACATLRCHAALLISDIDAAVAGRAEGAAVEVAASARRLQQELSVVDRELHTATRRLDGRLRDAPVSPLNLVATQLQRQLTSTAALDGALRAVGTAQAALAQRAHREGAAIAARFLSARDAPAAGGDAAGAAAVAGPAGSGPVAAGPCKVLKMGDYAMKRLRNGDVYKGKYSGGRKNGEGCYCFTNADVYEGDFTDDRMAGAGVYSFSPEGRYEGEWAAATYEGAGSETFAKGSTYRGQYSGGLRSGWGVCRFFNGDYYEGKWEKGVREGIGMQQCTDDSNYVGEYARGKRHGYGVYSFANGDQYTGEYEEDLPQVTGGAAAVADGYGVYVFASGQKYEGRWEKGKKHGWSIYTVETGDAAAAAGAVEGGAADGQPAEVADNLVHAAAACKTAQEAARVGVQKAQEHWRADGDAQAGLAAALGSAGRAAEAAQAARAKARDLGRKLHAAALLVELGGRGAEGIRLAGS</sequence>
<evidence type="ECO:0000256" key="6">
    <source>
        <dbReference type="ARBA" id="ARBA00022776"/>
    </source>
</evidence>
<accession>A0A0D2JP08</accession>
<keyword evidence="7" id="KW-0206">Cytoskeleton</keyword>
<dbReference type="GO" id="GO:0009524">
    <property type="term" value="C:phragmoplast"/>
    <property type="evidence" value="ECO:0007669"/>
    <property type="project" value="UniProtKB-SubCell"/>
</dbReference>
<reference evidence="12 13" key="1">
    <citation type="journal article" date="2013" name="BMC Genomics">
        <title>Reconstruction of the lipid metabolism for the microalga Monoraphidium neglectum from its genome sequence reveals characteristics suitable for biofuel production.</title>
        <authorList>
            <person name="Bogen C."/>
            <person name="Al-Dilaimi A."/>
            <person name="Albersmeier A."/>
            <person name="Wichmann J."/>
            <person name="Grundmann M."/>
            <person name="Rupp O."/>
            <person name="Lauersen K.J."/>
            <person name="Blifernez-Klassen O."/>
            <person name="Kalinowski J."/>
            <person name="Goesmann A."/>
            <person name="Mussgnug J.H."/>
            <person name="Kruse O."/>
        </authorList>
    </citation>
    <scope>NUCLEOTIDE SEQUENCE [LARGE SCALE GENOMIC DNA]</scope>
    <source>
        <strain evidence="12 13">SAG 48.87</strain>
    </source>
</reference>
<dbReference type="InterPro" id="IPR036872">
    <property type="entry name" value="CH_dom_sf"/>
</dbReference>
<dbReference type="FunFam" id="1.10.418.10:FF:000028">
    <property type="entry name" value="RP/EB family microtubule-associated protein"/>
    <property type="match status" value="1"/>
</dbReference>
<comment type="similarity">
    <text evidence="1">Belongs to the MAPRE family.</text>
</comment>
<keyword evidence="13" id="KW-1185">Reference proteome</keyword>
<comment type="subcellular location">
    <subcellularLocation>
        <location evidence="9">Cytoplasm</location>
        <location evidence="9">Cytoskeleton</location>
        <location evidence="9">Phragmoplast</location>
    </subcellularLocation>
</comment>
<keyword evidence="12" id="KW-0418">Kinase</keyword>
<dbReference type="AlphaFoldDB" id="A0A0D2JP08"/>
<dbReference type="Pfam" id="PF02493">
    <property type="entry name" value="MORN"/>
    <property type="match status" value="8"/>
</dbReference>
<evidence type="ECO:0000259" key="11">
    <source>
        <dbReference type="PROSITE" id="PS50021"/>
    </source>
</evidence>
<dbReference type="KEGG" id="mng:MNEG_7085"/>
<keyword evidence="5" id="KW-0677">Repeat</keyword>
<evidence type="ECO:0000256" key="2">
    <source>
        <dbReference type="ARBA" id="ARBA00022490"/>
    </source>
</evidence>
<dbReference type="InterPro" id="IPR003409">
    <property type="entry name" value="MORN"/>
</dbReference>
<evidence type="ECO:0000313" key="13">
    <source>
        <dbReference type="Proteomes" id="UP000054498"/>
    </source>
</evidence>
<dbReference type="Proteomes" id="UP000054498">
    <property type="component" value="Unassembled WGS sequence"/>
</dbReference>
<evidence type="ECO:0000256" key="1">
    <source>
        <dbReference type="ARBA" id="ARBA00010729"/>
    </source>
</evidence>
<dbReference type="Pfam" id="PF00307">
    <property type="entry name" value="CH"/>
    <property type="match status" value="1"/>
</dbReference>